<keyword evidence="2" id="KW-1185">Reference proteome</keyword>
<dbReference type="Pfam" id="PF05258">
    <property type="entry name" value="DciA"/>
    <property type="match status" value="1"/>
</dbReference>
<accession>Q8KA82</accession>
<dbReference type="EnsemblBacteria" id="AAM73499">
    <property type="protein sequence ID" value="AAM73499"/>
    <property type="gene ID" value="CT2287"/>
</dbReference>
<dbReference type="PANTHER" id="PTHR36456">
    <property type="entry name" value="UPF0232 PROTEIN SCO3875"/>
    <property type="match status" value="1"/>
</dbReference>
<sequence>MIMSKAKPPRELGGIIADVFCKIGMTEAYDEYKTLHAWKNVVGETIAKVTSVEKMKDGNLYVKVKSPSWRMELNFRKRDITKRLNKAVGYEMIRTIIFK</sequence>
<organism evidence="1 2">
    <name type="scientific">Chlorobaculum tepidum (strain ATCC 49652 / DSM 12025 / NBRC 103806 / TLS)</name>
    <name type="common">Chlorobium tepidum</name>
    <dbReference type="NCBI Taxonomy" id="194439"/>
    <lineage>
        <taxon>Bacteria</taxon>
        <taxon>Pseudomonadati</taxon>
        <taxon>Chlorobiota</taxon>
        <taxon>Chlorobiia</taxon>
        <taxon>Chlorobiales</taxon>
        <taxon>Chlorobiaceae</taxon>
        <taxon>Chlorobaculum</taxon>
    </lineage>
</organism>
<dbReference type="AlphaFoldDB" id="Q8KA82"/>
<reference evidence="1 2" key="1">
    <citation type="journal article" date="2002" name="Proc. Natl. Acad. Sci. U.S.A.">
        <title>The complete genome sequence of Chlorobium tepidum TLS, a photosynthetic, anaerobic, green-sulfur bacterium.</title>
        <authorList>
            <person name="Eisen J.A."/>
            <person name="Nelson K.E."/>
            <person name="Paulsen I.T."/>
            <person name="Heidelberg J.F."/>
            <person name="Wu M."/>
            <person name="Dodson R.J."/>
            <person name="Deboy R."/>
            <person name="Gwinn M.L."/>
            <person name="Nelson W.C."/>
            <person name="Haft D.H."/>
            <person name="Hickey E.K."/>
            <person name="Peterson J.D."/>
            <person name="Durkin A.S."/>
            <person name="Kolonay J.L."/>
            <person name="Yang F."/>
            <person name="Holt I."/>
            <person name="Umayam L.A."/>
            <person name="Mason T."/>
            <person name="Brenner M."/>
            <person name="Shea T.P."/>
            <person name="Parksey D."/>
            <person name="Nierman W.C."/>
            <person name="Feldblyum T.V."/>
            <person name="Hansen C.L."/>
            <person name="Craven M.B."/>
            <person name="Radune D."/>
            <person name="Vamathevan J."/>
            <person name="Khouri H."/>
            <person name="White O."/>
            <person name="Gruber T.M."/>
            <person name="Ketchum K.A."/>
            <person name="Venter J.C."/>
            <person name="Tettelin H."/>
            <person name="Bryant D.A."/>
            <person name="Fraser C.M."/>
        </authorList>
    </citation>
    <scope>NUCLEOTIDE SEQUENCE [LARGE SCALE GENOMIC DNA]</scope>
    <source>
        <strain evidence="2">ATCC 49652 / DSM 12025 / NBRC 103806 / TLS</strain>
    </source>
</reference>
<gene>
    <name evidence="1" type="ordered locus">CT2287</name>
</gene>
<evidence type="ECO:0000313" key="1">
    <source>
        <dbReference type="EMBL" id="AAM73499.1"/>
    </source>
</evidence>
<dbReference type="InterPro" id="IPR007922">
    <property type="entry name" value="DciA-like"/>
</dbReference>
<dbReference type="OrthoDB" id="9796545at2"/>
<dbReference type="EMBL" id="AE006470">
    <property type="protein sequence ID" value="AAM73499.1"/>
    <property type="molecule type" value="Genomic_DNA"/>
</dbReference>
<dbReference type="HOGENOM" id="CLU_160523_3_2_10"/>
<evidence type="ECO:0008006" key="3">
    <source>
        <dbReference type="Google" id="ProtNLM"/>
    </source>
</evidence>
<dbReference type="eggNOG" id="COG5512">
    <property type="taxonomic scope" value="Bacteria"/>
</dbReference>
<dbReference type="DNASU" id="1007272"/>
<protein>
    <recommendedName>
        <fullName evidence="3">DUF721 domain-containing protein</fullName>
    </recommendedName>
</protein>
<dbReference type="Proteomes" id="UP000001007">
    <property type="component" value="Chromosome"/>
</dbReference>
<evidence type="ECO:0000313" key="2">
    <source>
        <dbReference type="Proteomes" id="UP000001007"/>
    </source>
</evidence>
<name>Q8KA82_CHLTE</name>
<dbReference type="PANTHER" id="PTHR36456:SF1">
    <property type="entry name" value="UPF0232 PROTEIN SCO3875"/>
    <property type="match status" value="1"/>
</dbReference>
<dbReference type="KEGG" id="cte:CT2287"/>
<proteinExistence type="predicted"/>
<dbReference type="STRING" id="194439.CT2287"/>